<gene>
    <name evidence="2" type="ORF">EDD60_11810</name>
</gene>
<evidence type="ECO:0000259" key="1">
    <source>
        <dbReference type="PROSITE" id="PS51071"/>
    </source>
</evidence>
<dbReference type="SUPFAM" id="SSF46689">
    <property type="entry name" value="Homeodomain-like"/>
    <property type="match status" value="1"/>
</dbReference>
<evidence type="ECO:0000313" key="2">
    <source>
        <dbReference type="EMBL" id="TCV95292.1"/>
    </source>
</evidence>
<dbReference type="Gene3D" id="3.40.50.10490">
    <property type="entry name" value="Glucose-6-phosphate isomerase like protein, domain 1"/>
    <property type="match status" value="1"/>
</dbReference>
<dbReference type="GO" id="GO:0003677">
    <property type="term" value="F:DNA binding"/>
    <property type="evidence" value="ECO:0007669"/>
    <property type="project" value="InterPro"/>
</dbReference>
<comment type="caution">
    <text evidence="2">The sequence shown here is derived from an EMBL/GenBank/DDBJ whole genome shotgun (WGS) entry which is preliminary data.</text>
</comment>
<feature type="domain" description="HTH rpiR-type" evidence="1">
    <location>
        <begin position="4"/>
        <end position="80"/>
    </location>
</feature>
<accession>A0A4R3YSC0</accession>
<dbReference type="GO" id="GO:0003700">
    <property type="term" value="F:DNA-binding transcription factor activity"/>
    <property type="evidence" value="ECO:0007669"/>
    <property type="project" value="InterPro"/>
</dbReference>
<dbReference type="PROSITE" id="PS51071">
    <property type="entry name" value="HTH_RPIR"/>
    <property type="match status" value="1"/>
</dbReference>
<protein>
    <submittedName>
        <fullName evidence="2">RpiR family transcriptional regulator</fullName>
    </submittedName>
</protein>
<dbReference type="PANTHER" id="PTHR30514">
    <property type="entry name" value="GLUCOKINASE"/>
    <property type="match status" value="1"/>
</dbReference>
<dbReference type="Gene3D" id="1.10.10.10">
    <property type="entry name" value="Winged helix-like DNA-binding domain superfamily/Winged helix DNA-binding domain"/>
    <property type="match status" value="1"/>
</dbReference>
<dbReference type="AlphaFoldDB" id="A0A4R3YSC0"/>
<dbReference type="GeneID" id="98916047"/>
<dbReference type="InterPro" id="IPR000281">
    <property type="entry name" value="HTH_RpiR"/>
</dbReference>
<dbReference type="Pfam" id="PF01418">
    <property type="entry name" value="HTH_6"/>
    <property type="match status" value="1"/>
</dbReference>
<dbReference type="Proteomes" id="UP000295515">
    <property type="component" value="Unassembled WGS sequence"/>
</dbReference>
<dbReference type="EMBL" id="SMCQ01000018">
    <property type="protein sequence ID" value="TCV95292.1"/>
    <property type="molecule type" value="Genomic_DNA"/>
</dbReference>
<dbReference type="GO" id="GO:0097367">
    <property type="term" value="F:carbohydrate derivative binding"/>
    <property type="evidence" value="ECO:0007669"/>
    <property type="project" value="InterPro"/>
</dbReference>
<keyword evidence="3" id="KW-1185">Reference proteome</keyword>
<dbReference type="RefSeq" id="WP_066444387.1">
    <property type="nucleotide sequence ID" value="NZ_JANKBF010000016.1"/>
</dbReference>
<reference evidence="2 3" key="1">
    <citation type="submission" date="2019-03" db="EMBL/GenBank/DDBJ databases">
        <title>Genomic Encyclopedia of Type Strains, Phase IV (KMG-IV): sequencing the most valuable type-strain genomes for metagenomic binning, comparative biology and taxonomic classification.</title>
        <authorList>
            <person name="Goeker M."/>
        </authorList>
    </citation>
    <scope>NUCLEOTIDE SEQUENCE [LARGE SCALE GENOMIC DNA]</scope>
    <source>
        <strain evidence="2 3">DSM 29487</strain>
    </source>
</reference>
<dbReference type="GO" id="GO:1901135">
    <property type="term" value="P:carbohydrate derivative metabolic process"/>
    <property type="evidence" value="ECO:0007669"/>
    <property type="project" value="InterPro"/>
</dbReference>
<dbReference type="InterPro" id="IPR036388">
    <property type="entry name" value="WH-like_DNA-bd_sf"/>
</dbReference>
<proteinExistence type="predicted"/>
<dbReference type="InterPro" id="IPR009057">
    <property type="entry name" value="Homeodomain-like_sf"/>
</dbReference>
<dbReference type="InterPro" id="IPR046348">
    <property type="entry name" value="SIS_dom_sf"/>
</dbReference>
<organism evidence="2 3">
    <name type="scientific">Longibaculum muris</name>
    <dbReference type="NCBI Taxonomy" id="1796628"/>
    <lineage>
        <taxon>Bacteria</taxon>
        <taxon>Bacillati</taxon>
        <taxon>Bacillota</taxon>
        <taxon>Erysipelotrichia</taxon>
        <taxon>Erysipelotrichales</taxon>
        <taxon>Coprobacillaceae</taxon>
        <taxon>Longibaculum</taxon>
    </lineage>
</organism>
<evidence type="ECO:0000313" key="3">
    <source>
        <dbReference type="Proteomes" id="UP000295515"/>
    </source>
</evidence>
<dbReference type="PANTHER" id="PTHR30514:SF10">
    <property type="entry name" value="MURR_RPIR FAMILY TRANSCRIPTIONAL REGULATOR"/>
    <property type="match status" value="1"/>
</dbReference>
<name>A0A4R3YSC0_9FIRM</name>
<sequence length="266" mass="30991">MFNLMIILLSTINSEPIDSNNYKIAKFLIENIHDLEDITLTDLAKQCYVSNSSISRFCRDIGLNDFNALKSQVARFAIEHEHAKKKYDFKSFEASSLCKSYILSVMDNLKSLYNSVIEEDIQNLVKDIYQYKKVAAFGYMQSENIALNLQFDLQTSGKILFTCIKFINQVEYIQNADEETLIIIFSESGTYFDRVFQRSKPFKNLKVKPKIYMITSNFNISLPYVDEYIRYHSRKDYASHPYPLAIIADLICIQYAQLLQEKEKTL</sequence>
<dbReference type="InterPro" id="IPR047640">
    <property type="entry name" value="RpiR-like"/>
</dbReference>
<dbReference type="SUPFAM" id="SSF53697">
    <property type="entry name" value="SIS domain"/>
    <property type="match status" value="1"/>
</dbReference>